<dbReference type="STRING" id="1122159.SAMN02745246_02345"/>
<reference evidence="1 2" key="1">
    <citation type="submission" date="2018-07" db="EMBL/GenBank/DDBJ databases">
        <title>Leeuwenhoekiella genomics.</title>
        <authorList>
            <person name="Tahon G."/>
            <person name="Willems A."/>
        </authorList>
    </citation>
    <scope>NUCLEOTIDE SEQUENCE [LARGE SCALE GENOMIC DNA]</scope>
    <source>
        <strain evidence="1 2">LMG 1345</strain>
    </source>
</reference>
<evidence type="ECO:0000313" key="1">
    <source>
        <dbReference type="EMBL" id="RXG26832.1"/>
    </source>
</evidence>
<dbReference type="Pfam" id="PF13783">
    <property type="entry name" value="DUF4177"/>
    <property type="match status" value="1"/>
</dbReference>
<gene>
    <name evidence="1" type="ORF">DSL99_3142</name>
</gene>
<name>A0A4Q0PIC7_9FLAO</name>
<comment type="caution">
    <text evidence="1">The sequence shown here is derived from an EMBL/GenBank/DDBJ whole genome shotgun (WGS) entry which is preliminary data.</text>
</comment>
<proteinExistence type="predicted"/>
<dbReference type="EMBL" id="QOVL01000018">
    <property type="protein sequence ID" value="RXG26832.1"/>
    <property type="molecule type" value="Genomic_DNA"/>
</dbReference>
<organism evidence="1 2">
    <name type="scientific">Leeuwenhoekiella marinoflava</name>
    <dbReference type="NCBI Taxonomy" id="988"/>
    <lineage>
        <taxon>Bacteria</taxon>
        <taxon>Pseudomonadati</taxon>
        <taxon>Bacteroidota</taxon>
        <taxon>Flavobacteriia</taxon>
        <taxon>Flavobacteriales</taxon>
        <taxon>Flavobacteriaceae</taxon>
        <taxon>Leeuwenhoekiella</taxon>
    </lineage>
</organism>
<dbReference type="Proteomes" id="UP000290608">
    <property type="component" value="Unassembled WGS sequence"/>
</dbReference>
<sequence length="68" mass="7913">MKKFDYKILTISVAHFRKSSFQTELNEKFSQWGEEGWELIKMEGISSGGMVFQGATTEEFLAVFKREK</sequence>
<dbReference type="AlphaFoldDB" id="A0A4Q0PIC7"/>
<dbReference type="InterPro" id="IPR025234">
    <property type="entry name" value="YjzH-like"/>
</dbReference>
<accession>A0A4Q0PIC7</accession>
<evidence type="ECO:0000313" key="2">
    <source>
        <dbReference type="Proteomes" id="UP000290608"/>
    </source>
</evidence>
<dbReference type="RefSeq" id="WP_073099408.1">
    <property type="nucleotide sequence ID" value="NZ_JBALUR010000005.1"/>
</dbReference>
<protein>
    <recommendedName>
        <fullName evidence="3">DUF4177 domain-containing protein</fullName>
    </recommendedName>
</protein>
<evidence type="ECO:0008006" key="3">
    <source>
        <dbReference type="Google" id="ProtNLM"/>
    </source>
</evidence>